<dbReference type="RefSeq" id="WP_344679938.1">
    <property type="nucleotide sequence ID" value="NZ_BAAAUX010000012.1"/>
</dbReference>
<keyword evidence="3" id="KW-0227">DNA damage</keyword>
<dbReference type="PANTHER" id="PTHR13604">
    <property type="entry name" value="DC12-RELATED"/>
    <property type="match status" value="1"/>
</dbReference>
<dbReference type="EC" id="3.4.-.-" evidence="8"/>
<evidence type="ECO:0000256" key="6">
    <source>
        <dbReference type="ARBA" id="ARBA00023125"/>
    </source>
</evidence>
<evidence type="ECO:0000256" key="2">
    <source>
        <dbReference type="ARBA" id="ARBA00022670"/>
    </source>
</evidence>
<comment type="caution">
    <text evidence="9">The sequence shown here is derived from an EMBL/GenBank/DDBJ whole genome shotgun (WGS) entry which is preliminary data.</text>
</comment>
<reference evidence="9 10" key="1">
    <citation type="journal article" date="2019" name="Int. J. Syst. Evol. Microbiol.">
        <title>The Global Catalogue of Microorganisms (GCM) 10K type strain sequencing project: providing services to taxonomists for standard genome sequencing and annotation.</title>
        <authorList>
            <consortium name="The Broad Institute Genomics Platform"/>
            <consortium name="The Broad Institute Genome Sequencing Center for Infectious Disease"/>
            <person name="Wu L."/>
            <person name="Ma J."/>
        </authorList>
    </citation>
    <scope>NUCLEOTIDE SEQUENCE [LARGE SCALE GENOMIC DNA]</scope>
    <source>
        <strain evidence="9 10">JCM 9383</strain>
    </source>
</reference>
<keyword evidence="2 8" id="KW-0645">Protease</keyword>
<name>A0ABN3VCV3_9PSEU</name>
<keyword evidence="6" id="KW-0238">DNA-binding</keyword>
<evidence type="ECO:0000256" key="1">
    <source>
        <dbReference type="ARBA" id="ARBA00008136"/>
    </source>
</evidence>
<keyword evidence="5" id="KW-0190">Covalent protein-DNA linkage</keyword>
<keyword evidence="7" id="KW-0456">Lyase</keyword>
<sequence>MCGRYASTKDPAKLAAEFAAVDATGSAAPGADYNVAPTKSVFSVVARHSDDETERSVRVMRWGLVPHWAKSASIGSKMINAKSETVTSKPAFRSSIKRKRCLIPADGWYEWKREGTAKQPYFMTPPDGSSLAMAGIWSTWRDPEAGEDAQPLVSCSVLTTDAVGQLTEIHERMPLLLPTSAWSHWLDPEAVDVSDLLGPPPQDLVESLELRPVSTAVNNVRNNGVELLERVDPIAAPVGLDRDS</sequence>
<comment type="similarity">
    <text evidence="1 8">Belongs to the SOS response-associated peptidase family.</text>
</comment>
<keyword evidence="4 8" id="KW-0378">Hydrolase</keyword>
<proteinExistence type="inferred from homology"/>
<gene>
    <name evidence="9" type="ORF">GCM10010470_26750</name>
</gene>
<dbReference type="Pfam" id="PF02586">
    <property type="entry name" value="SRAP"/>
    <property type="match status" value="1"/>
</dbReference>
<dbReference type="SUPFAM" id="SSF143081">
    <property type="entry name" value="BB1717-like"/>
    <property type="match status" value="1"/>
</dbReference>
<accession>A0ABN3VCV3</accession>
<evidence type="ECO:0000256" key="7">
    <source>
        <dbReference type="ARBA" id="ARBA00023239"/>
    </source>
</evidence>
<evidence type="ECO:0000313" key="10">
    <source>
        <dbReference type="Proteomes" id="UP001500979"/>
    </source>
</evidence>
<evidence type="ECO:0000256" key="3">
    <source>
        <dbReference type="ARBA" id="ARBA00022763"/>
    </source>
</evidence>
<evidence type="ECO:0000256" key="8">
    <source>
        <dbReference type="RuleBase" id="RU364100"/>
    </source>
</evidence>
<evidence type="ECO:0000256" key="5">
    <source>
        <dbReference type="ARBA" id="ARBA00023124"/>
    </source>
</evidence>
<evidence type="ECO:0000256" key="4">
    <source>
        <dbReference type="ARBA" id="ARBA00022801"/>
    </source>
</evidence>
<dbReference type="EMBL" id="BAAAUX010000012">
    <property type="protein sequence ID" value="GAA2790700.1"/>
    <property type="molecule type" value="Genomic_DNA"/>
</dbReference>
<dbReference type="PANTHER" id="PTHR13604:SF0">
    <property type="entry name" value="ABASIC SITE PROCESSING PROTEIN HMCES"/>
    <property type="match status" value="1"/>
</dbReference>
<dbReference type="Gene3D" id="3.90.1680.10">
    <property type="entry name" value="SOS response associated peptidase-like"/>
    <property type="match status" value="1"/>
</dbReference>
<organism evidence="9 10">
    <name type="scientific">Saccharopolyspora taberi</name>
    <dbReference type="NCBI Taxonomy" id="60895"/>
    <lineage>
        <taxon>Bacteria</taxon>
        <taxon>Bacillati</taxon>
        <taxon>Actinomycetota</taxon>
        <taxon>Actinomycetes</taxon>
        <taxon>Pseudonocardiales</taxon>
        <taxon>Pseudonocardiaceae</taxon>
        <taxon>Saccharopolyspora</taxon>
    </lineage>
</organism>
<dbReference type="InterPro" id="IPR036590">
    <property type="entry name" value="SRAP-like"/>
</dbReference>
<protein>
    <recommendedName>
        <fullName evidence="8">Abasic site processing protein</fullName>
        <ecNumber evidence="8">3.4.-.-</ecNumber>
    </recommendedName>
</protein>
<dbReference type="Proteomes" id="UP001500979">
    <property type="component" value="Unassembled WGS sequence"/>
</dbReference>
<keyword evidence="10" id="KW-1185">Reference proteome</keyword>
<dbReference type="InterPro" id="IPR003738">
    <property type="entry name" value="SRAP"/>
</dbReference>
<evidence type="ECO:0000313" key="9">
    <source>
        <dbReference type="EMBL" id="GAA2790700.1"/>
    </source>
</evidence>